<proteinExistence type="predicted"/>
<dbReference type="PROSITE" id="PS51194">
    <property type="entry name" value="HELICASE_CTER"/>
    <property type="match status" value="1"/>
</dbReference>
<dbReference type="SUPFAM" id="SSF52540">
    <property type="entry name" value="P-loop containing nucleoside triphosphate hydrolases"/>
    <property type="match status" value="1"/>
</dbReference>
<evidence type="ECO:0000313" key="8">
    <source>
        <dbReference type="EMBL" id="JAP90926.1"/>
    </source>
</evidence>
<accession>A0A146K5M3</accession>
<keyword evidence="1" id="KW-0547">Nucleotide-binding</keyword>
<dbReference type="SMART" id="SM00490">
    <property type="entry name" value="HELICc"/>
    <property type="match status" value="1"/>
</dbReference>
<name>A0A146K5M3_9EUKA</name>
<evidence type="ECO:0000256" key="1">
    <source>
        <dbReference type="ARBA" id="ARBA00022741"/>
    </source>
</evidence>
<keyword evidence="5" id="KW-0175">Coiled coil</keyword>
<dbReference type="InterPro" id="IPR027417">
    <property type="entry name" value="P-loop_NTPase"/>
</dbReference>
<dbReference type="PANTHER" id="PTHR47959:SF1">
    <property type="entry name" value="ATP-DEPENDENT RNA HELICASE DBPA"/>
    <property type="match status" value="1"/>
</dbReference>
<dbReference type="PANTHER" id="PTHR47959">
    <property type="entry name" value="ATP-DEPENDENT RNA HELICASE RHLE-RELATED"/>
    <property type="match status" value="1"/>
</dbReference>
<sequence>QLLTDMGVKCQSIYGSLDQQTRTYVLNGFKNNDFNILLATDVAARGVDIIDLKYVMNFNFPFNPRMFLHRGGRCARNGQFGVYINLVELSELPYLIDANVFVGQKMQTVNIDNFLKFQQFPLELEYSDQFYADSKQKLKEYFQNIEVTAENKETLENQYKSLSSALKGATWAAYEDFKIVNNYVNNCKMLQLEPFDYSSFFNMAACRSKLNNQLGCIPQNILDFKYQNLMRSKVATDYSSARKSMVASLQQLNKQKKSASDASADQAKQLNQLLKSSKFYTINYFTQAKFEGVQTVDLQKQLNIIQNFKVSTDQLVQKAESGNKESQSSLKLRQFIEQKQMLQKMALAHNKEEVQHSKMRYNDPQLLKSLDQQISQQKLYQQEIIPQKPLKTSQNIQIEIQQDELQNVKGQVQKKVWDTVRRRYVSPSSMVKAKEKFVKKVQNQKGEWVEVQQQSLYQKWTKKTQQSVKQAGMHDEVDDKDAKQELRLQGLNRTKRRIMKTIGGQQNRTTSGDKHLLQQQLDKNKVVKKQSKSQKIQEHAEKLKKQGLNWQDIKKKGRMNNQRARSDFSGKHKQIQRKMGKK</sequence>
<feature type="compositionally biased region" description="Basic residues" evidence="6">
    <location>
        <begin position="571"/>
        <end position="582"/>
    </location>
</feature>
<dbReference type="EMBL" id="GDID01005680">
    <property type="protein sequence ID" value="JAP90926.1"/>
    <property type="molecule type" value="Transcribed_RNA"/>
</dbReference>
<keyword evidence="4" id="KW-0067">ATP-binding</keyword>
<dbReference type="InterPro" id="IPR050079">
    <property type="entry name" value="DEAD_box_RNA_helicase"/>
</dbReference>
<dbReference type="InterPro" id="IPR001650">
    <property type="entry name" value="Helicase_C-like"/>
</dbReference>
<dbReference type="Gene3D" id="3.40.50.300">
    <property type="entry name" value="P-loop containing nucleotide triphosphate hydrolases"/>
    <property type="match status" value="1"/>
</dbReference>
<protein>
    <submittedName>
        <fullName evidence="8">ATP-dependent RNA helicase</fullName>
    </submittedName>
</protein>
<evidence type="ECO:0000256" key="5">
    <source>
        <dbReference type="SAM" id="Coils"/>
    </source>
</evidence>
<reference evidence="8" key="1">
    <citation type="submission" date="2015-07" db="EMBL/GenBank/DDBJ databases">
        <title>Adaptation to a free-living lifestyle via gene acquisitions in the diplomonad Trepomonas sp. PC1.</title>
        <authorList>
            <person name="Xu F."/>
            <person name="Jerlstrom-Hultqvist J."/>
            <person name="Kolisko M."/>
            <person name="Simpson A.G.B."/>
            <person name="Roger A.J."/>
            <person name="Svard S.G."/>
            <person name="Andersson J.O."/>
        </authorList>
    </citation>
    <scope>NUCLEOTIDE SEQUENCE</scope>
    <source>
        <strain evidence="8">PC1</strain>
    </source>
</reference>
<dbReference type="AlphaFoldDB" id="A0A146K5M3"/>
<feature type="domain" description="Helicase C-terminal" evidence="7">
    <location>
        <begin position="1"/>
        <end position="128"/>
    </location>
</feature>
<feature type="region of interest" description="Disordered" evidence="6">
    <location>
        <begin position="524"/>
        <end position="582"/>
    </location>
</feature>
<feature type="non-terminal residue" evidence="8">
    <location>
        <position position="1"/>
    </location>
</feature>
<evidence type="ECO:0000256" key="3">
    <source>
        <dbReference type="ARBA" id="ARBA00022806"/>
    </source>
</evidence>
<evidence type="ECO:0000259" key="7">
    <source>
        <dbReference type="PROSITE" id="PS51194"/>
    </source>
</evidence>
<evidence type="ECO:0000256" key="2">
    <source>
        <dbReference type="ARBA" id="ARBA00022801"/>
    </source>
</evidence>
<dbReference type="Pfam" id="PF00271">
    <property type="entry name" value="Helicase_C"/>
    <property type="match status" value="1"/>
</dbReference>
<evidence type="ECO:0000256" key="6">
    <source>
        <dbReference type="SAM" id="MobiDB-lite"/>
    </source>
</evidence>
<keyword evidence="2" id="KW-0378">Hydrolase</keyword>
<dbReference type="GO" id="GO:0005524">
    <property type="term" value="F:ATP binding"/>
    <property type="evidence" value="ECO:0007669"/>
    <property type="project" value="UniProtKB-KW"/>
</dbReference>
<organism evidence="8">
    <name type="scientific">Trepomonas sp. PC1</name>
    <dbReference type="NCBI Taxonomy" id="1076344"/>
    <lineage>
        <taxon>Eukaryota</taxon>
        <taxon>Metamonada</taxon>
        <taxon>Diplomonadida</taxon>
        <taxon>Hexamitidae</taxon>
        <taxon>Hexamitinae</taxon>
        <taxon>Trepomonas</taxon>
    </lineage>
</organism>
<feature type="coiled-coil region" evidence="5">
    <location>
        <begin position="138"/>
        <end position="165"/>
    </location>
</feature>
<gene>
    <name evidence="8" type="ORF">TPC1_17619</name>
</gene>
<dbReference type="GO" id="GO:0005829">
    <property type="term" value="C:cytosol"/>
    <property type="evidence" value="ECO:0007669"/>
    <property type="project" value="TreeGrafter"/>
</dbReference>
<dbReference type="CDD" id="cd18787">
    <property type="entry name" value="SF2_C_DEAD"/>
    <property type="match status" value="1"/>
</dbReference>
<evidence type="ECO:0000256" key="4">
    <source>
        <dbReference type="ARBA" id="ARBA00022840"/>
    </source>
</evidence>
<dbReference type="GO" id="GO:0016787">
    <property type="term" value="F:hydrolase activity"/>
    <property type="evidence" value="ECO:0007669"/>
    <property type="project" value="UniProtKB-KW"/>
</dbReference>
<keyword evidence="3 8" id="KW-0347">Helicase</keyword>
<dbReference type="GO" id="GO:0003724">
    <property type="term" value="F:RNA helicase activity"/>
    <property type="evidence" value="ECO:0007669"/>
    <property type="project" value="TreeGrafter"/>
</dbReference>
<feature type="compositionally biased region" description="Basic and acidic residues" evidence="6">
    <location>
        <begin position="535"/>
        <end position="544"/>
    </location>
</feature>